<dbReference type="EMBL" id="JABVXQ010000007">
    <property type="protein sequence ID" value="KAF6100041.1"/>
    <property type="molecule type" value="Genomic_DNA"/>
</dbReference>
<organism evidence="1 2">
    <name type="scientific">Phyllostomus discolor</name>
    <name type="common">pale spear-nosed bat</name>
    <dbReference type="NCBI Taxonomy" id="89673"/>
    <lineage>
        <taxon>Eukaryota</taxon>
        <taxon>Metazoa</taxon>
        <taxon>Chordata</taxon>
        <taxon>Craniata</taxon>
        <taxon>Vertebrata</taxon>
        <taxon>Euteleostomi</taxon>
        <taxon>Mammalia</taxon>
        <taxon>Eutheria</taxon>
        <taxon>Laurasiatheria</taxon>
        <taxon>Chiroptera</taxon>
        <taxon>Yangochiroptera</taxon>
        <taxon>Phyllostomidae</taxon>
        <taxon>Phyllostominae</taxon>
        <taxon>Phyllostomus</taxon>
    </lineage>
</organism>
<name>A0A834E1F8_9CHIR</name>
<protein>
    <submittedName>
        <fullName evidence="1">Uncharacterized protein</fullName>
    </submittedName>
</protein>
<evidence type="ECO:0000313" key="2">
    <source>
        <dbReference type="Proteomes" id="UP000664940"/>
    </source>
</evidence>
<dbReference type="Proteomes" id="UP000664940">
    <property type="component" value="Unassembled WGS sequence"/>
</dbReference>
<sequence length="173" mass="19462">MSICTLQREVYCLWLGNAVVLSERANGVGPAADSLGVWRGDICRMASQRRPCGECRTSVPAEGQPKRAERVSRTAKPAAWECVYTWKTLLGTLPHVHATPSMAAWSPKLMESLETSHDQTMKELREWMNFKVQMFLLFTEGSRVQNCQMRKLGVFRQLRDGSLANSCQQTPEG</sequence>
<reference evidence="1 2" key="1">
    <citation type="journal article" date="2020" name="Nature">
        <title>Six reference-quality genomes reveal evolution of bat adaptations.</title>
        <authorList>
            <person name="Jebb D."/>
            <person name="Huang Z."/>
            <person name="Pippel M."/>
            <person name="Hughes G.M."/>
            <person name="Lavrichenko K."/>
            <person name="Devanna P."/>
            <person name="Winkler S."/>
            <person name="Jermiin L.S."/>
            <person name="Skirmuntt E.C."/>
            <person name="Katzourakis A."/>
            <person name="Burkitt-Gray L."/>
            <person name="Ray D.A."/>
            <person name="Sullivan K.A.M."/>
            <person name="Roscito J.G."/>
            <person name="Kirilenko B.M."/>
            <person name="Davalos L.M."/>
            <person name="Corthals A.P."/>
            <person name="Power M.L."/>
            <person name="Jones G."/>
            <person name="Ransome R.D."/>
            <person name="Dechmann D.K.N."/>
            <person name="Locatelli A.G."/>
            <person name="Puechmaille S.J."/>
            <person name="Fedrigo O."/>
            <person name="Jarvis E.D."/>
            <person name="Hiller M."/>
            <person name="Vernes S.C."/>
            <person name="Myers E.W."/>
            <person name="Teeling E.C."/>
        </authorList>
    </citation>
    <scope>NUCLEOTIDE SEQUENCE [LARGE SCALE GENOMIC DNA]</scope>
    <source>
        <strain evidence="1">Bat1K_MPI-CBG_1</strain>
    </source>
</reference>
<evidence type="ECO:0000313" key="1">
    <source>
        <dbReference type="EMBL" id="KAF6100041.1"/>
    </source>
</evidence>
<comment type="caution">
    <text evidence="1">The sequence shown here is derived from an EMBL/GenBank/DDBJ whole genome shotgun (WGS) entry which is preliminary data.</text>
</comment>
<accession>A0A834E1F8</accession>
<proteinExistence type="predicted"/>
<dbReference type="AlphaFoldDB" id="A0A834E1F8"/>
<gene>
    <name evidence="1" type="ORF">HJG60_011743</name>
</gene>